<evidence type="ECO:0000313" key="5">
    <source>
        <dbReference type="Proteomes" id="UP000663499"/>
    </source>
</evidence>
<dbReference type="GO" id="GO:0009245">
    <property type="term" value="P:lipid A biosynthetic process"/>
    <property type="evidence" value="ECO:0007669"/>
    <property type="project" value="TreeGrafter"/>
</dbReference>
<sequence>MLLVSLVAYLLWQNISIGVSFYSYSDERVPEGLKGLRIVQISDLHNWNVKDRLLEKLIEEAPDLIFITGDLIDRRKTRVDVALDQVEEWVKIAPVFYVSGNHEELSEEFDILRSGMMNLGVHLLEDHMEDFIYHGEHVMIAGLKDPAGEMGEVDYLFDDDVDSVSKRLDLVLANRDGSFFILLSHRPELMEEYKNHEAPLVFAGHAHGGQVRLPVIGGLVAPNQGFFPRYDAGVYVEDKTTMIVSRGLGNSIFPLRIGNSPELVVVEFR</sequence>
<keyword evidence="2" id="KW-0378">Hydrolase</keyword>
<dbReference type="PANTHER" id="PTHR31302:SF31">
    <property type="entry name" value="PHOSPHODIESTERASE YAEI"/>
    <property type="match status" value="1"/>
</dbReference>
<keyword evidence="1" id="KW-0479">Metal-binding</keyword>
<gene>
    <name evidence="4" type="ORF">J0B03_11605</name>
</gene>
<dbReference type="SUPFAM" id="SSF56300">
    <property type="entry name" value="Metallo-dependent phosphatases"/>
    <property type="match status" value="1"/>
</dbReference>
<name>A0A975AHA8_9FIRM</name>
<evidence type="ECO:0000259" key="3">
    <source>
        <dbReference type="Pfam" id="PF00149"/>
    </source>
</evidence>
<dbReference type="AlphaFoldDB" id="A0A975AHA8"/>
<dbReference type="InterPro" id="IPR051158">
    <property type="entry name" value="Metallophosphoesterase_sf"/>
</dbReference>
<feature type="domain" description="Calcineurin-like phosphoesterase" evidence="3">
    <location>
        <begin position="36"/>
        <end position="208"/>
    </location>
</feature>
<dbReference type="EMBL" id="CP071444">
    <property type="protein sequence ID" value="QSX08419.1"/>
    <property type="molecule type" value="Genomic_DNA"/>
</dbReference>
<dbReference type="InterPro" id="IPR029052">
    <property type="entry name" value="Metallo-depent_PP-like"/>
</dbReference>
<evidence type="ECO:0000256" key="2">
    <source>
        <dbReference type="ARBA" id="ARBA00022801"/>
    </source>
</evidence>
<dbReference type="GO" id="GO:0016020">
    <property type="term" value="C:membrane"/>
    <property type="evidence" value="ECO:0007669"/>
    <property type="project" value="GOC"/>
</dbReference>
<dbReference type="GO" id="GO:0008758">
    <property type="term" value="F:UDP-2,3-diacylglucosamine hydrolase activity"/>
    <property type="evidence" value="ECO:0007669"/>
    <property type="project" value="TreeGrafter"/>
</dbReference>
<dbReference type="Pfam" id="PF00149">
    <property type="entry name" value="Metallophos"/>
    <property type="match status" value="1"/>
</dbReference>
<evidence type="ECO:0000256" key="1">
    <source>
        <dbReference type="ARBA" id="ARBA00022723"/>
    </source>
</evidence>
<dbReference type="InterPro" id="IPR004843">
    <property type="entry name" value="Calcineurin-like_PHP"/>
</dbReference>
<evidence type="ECO:0000313" key="4">
    <source>
        <dbReference type="EMBL" id="QSX08419.1"/>
    </source>
</evidence>
<proteinExistence type="predicted"/>
<dbReference type="PANTHER" id="PTHR31302">
    <property type="entry name" value="TRANSMEMBRANE PROTEIN WITH METALLOPHOSPHOESTERASE DOMAIN-RELATED"/>
    <property type="match status" value="1"/>
</dbReference>
<protein>
    <submittedName>
        <fullName evidence="4">Metallophosphoesterase</fullName>
    </submittedName>
</protein>
<dbReference type="KEGG" id="alka:J0B03_11605"/>
<keyword evidence="5" id="KW-1185">Reference proteome</keyword>
<dbReference type="Proteomes" id="UP000663499">
    <property type="component" value="Chromosome"/>
</dbReference>
<dbReference type="GO" id="GO:0046872">
    <property type="term" value="F:metal ion binding"/>
    <property type="evidence" value="ECO:0007669"/>
    <property type="project" value="UniProtKB-KW"/>
</dbReference>
<reference evidence="4" key="1">
    <citation type="submission" date="2021-03" db="EMBL/GenBank/DDBJ databases">
        <title>Alkalibacter marinus sp. nov., isolated from tidal flat sediment.</title>
        <authorList>
            <person name="Namirimu T."/>
            <person name="Yang J.-A."/>
            <person name="Yang S.-H."/>
            <person name="Kim Y.-J."/>
            <person name="Kwon K.K."/>
        </authorList>
    </citation>
    <scope>NUCLEOTIDE SEQUENCE</scope>
    <source>
        <strain evidence="4">ES005</strain>
    </source>
</reference>
<dbReference type="Gene3D" id="3.60.21.10">
    <property type="match status" value="1"/>
</dbReference>
<accession>A0A975AHA8</accession>
<organism evidence="4 5">
    <name type="scientific">Alkalibacter rhizosphaerae</name>
    <dbReference type="NCBI Taxonomy" id="2815577"/>
    <lineage>
        <taxon>Bacteria</taxon>
        <taxon>Bacillati</taxon>
        <taxon>Bacillota</taxon>
        <taxon>Clostridia</taxon>
        <taxon>Eubacteriales</taxon>
        <taxon>Eubacteriaceae</taxon>
        <taxon>Alkalibacter</taxon>
    </lineage>
</organism>
<dbReference type="RefSeq" id="WP_207299760.1">
    <property type="nucleotide sequence ID" value="NZ_CP071444.1"/>
</dbReference>